<dbReference type="Proteomes" id="UP000653454">
    <property type="component" value="Unassembled WGS sequence"/>
</dbReference>
<name>A0A8S4E8P0_PLUXY</name>
<dbReference type="EMBL" id="CAJHNJ030000013">
    <property type="protein sequence ID" value="CAG9111416.1"/>
    <property type="molecule type" value="Genomic_DNA"/>
</dbReference>
<accession>A0A8S4E8P0</accession>
<dbReference type="Gene3D" id="3.30.70.1820">
    <property type="entry name" value="L1 transposable element, RRM domain"/>
    <property type="match status" value="1"/>
</dbReference>
<proteinExistence type="predicted"/>
<organism evidence="1 2">
    <name type="scientific">Plutella xylostella</name>
    <name type="common">Diamondback moth</name>
    <name type="synonym">Plutella maculipennis</name>
    <dbReference type="NCBI Taxonomy" id="51655"/>
    <lineage>
        <taxon>Eukaryota</taxon>
        <taxon>Metazoa</taxon>
        <taxon>Ecdysozoa</taxon>
        <taxon>Arthropoda</taxon>
        <taxon>Hexapoda</taxon>
        <taxon>Insecta</taxon>
        <taxon>Pterygota</taxon>
        <taxon>Neoptera</taxon>
        <taxon>Endopterygota</taxon>
        <taxon>Lepidoptera</taxon>
        <taxon>Glossata</taxon>
        <taxon>Ditrysia</taxon>
        <taxon>Yponomeutoidea</taxon>
        <taxon>Plutellidae</taxon>
        <taxon>Plutella</taxon>
    </lineage>
</organism>
<dbReference type="AlphaFoldDB" id="A0A8S4E8P0"/>
<keyword evidence="2" id="KW-1185">Reference proteome</keyword>
<evidence type="ECO:0000313" key="2">
    <source>
        <dbReference type="Proteomes" id="UP000653454"/>
    </source>
</evidence>
<dbReference type="PANTHER" id="PTHR11505">
    <property type="entry name" value="L1 TRANSPOSABLE ELEMENT-RELATED"/>
    <property type="match status" value="1"/>
</dbReference>
<dbReference type="InterPro" id="IPR004244">
    <property type="entry name" value="Transposase_22"/>
</dbReference>
<comment type="caution">
    <text evidence="1">The sequence shown here is derived from an EMBL/GenBank/DDBJ whole genome shotgun (WGS) entry which is preliminary data.</text>
</comment>
<protein>
    <submittedName>
        <fullName evidence="1">(diamondback moth) hypothetical protein</fullName>
    </submittedName>
</protein>
<sequence>MTQTLSKISNEITTVRKDLDSLSVTTNGLKDEMSVLRLDQTKLETHVSRIESTISQDINDIKQSIEFSSQQQTSFDKRLSDLESNSKSYKLIEEKANSLELKMNNLDQQSRHCNIEITNVPDKRGENLTLLIDKIGLAINFPIPQKEIIAIHRVPHMQSDNKTPKNIIVKFASHTLRNNILSAYRLAKGLNTDQLGISGASHRIYMNEHLIMNKKLLFRECRSFAKEHQFQACLGQKRNNTYARVRHIADLQNPI</sequence>
<evidence type="ECO:0000313" key="1">
    <source>
        <dbReference type="EMBL" id="CAG9111416.1"/>
    </source>
</evidence>
<gene>
    <name evidence="1" type="ORF">PLXY2_LOCUS4629</name>
</gene>
<reference evidence="1" key="1">
    <citation type="submission" date="2020-11" db="EMBL/GenBank/DDBJ databases">
        <authorList>
            <person name="Whiteford S."/>
        </authorList>
    </citation>
    <scope>NUCLEOTIDE SEQUENCE</scope>
</reference>